<name>D1C4V1_SPHTD</name>
<evidence type="ECO:0000313" key="7">
    <source>
        <dbReference type="Proteomes" id="UP000002027"/>
    </source>
</evidence>
<dbReference type="HOGENOM" id="CLU_120355_0_0_0"/>
<proteinExistence type="predicted"/>
<evidence type="ECO:0000256" key="1">
    <source>
        <dbReference type="ARBA" id="ARBA00004196"/>
    </source>
</evidence>
<dbReference type="Pfam" id="PF00116">
    <property type="entry name" value="COX2"/>
    <property type="match status" value="1"/>
</dbReference>
<comment type="subcellular location">
    <subcellularLocation>
        <location evidence="1">Cell envelope</location>
    </subcellularLocation>
</comment>
<evidence type="ECO:0000256" key="4">
    <source>
        <dbReference type="SAM" id="Phobius"/>
    </source>
</evidence>
<keyword evidence="4" id="KW-1133">Transmembrane helix</keyword>
<dbReference type="Proteomes" id="UP000002027">
    <property type="component" value="Chromosome 1"/>
</dbReference>
<protein>
    <submittedName>
        <fullName evidence="6">Cytochrome c oxidase subunit II</fullName>
    </submittedName>
</protein>
<reference evidence="7" key="1">
    <citation type="submission" date="2009-11" db="EMBL/GenBank/DDBJ databases">
        <title>The complete chromosome 1 of Sphaerobacter thermophilus DSM 20745.</title>
        <authorList>
            <person name="Lucas S."/>
            <person name="Copeland A."/>
            <person name="Lapidus A."/>
            <person name="Glavina del Rio T."/>
            <person name="Dalin E."/>
            <person name="Tice H."/>
            <person name="Bruce D."/>
            <person name="Goodwin L."/>
            <person name="Pitluck S."/>
            <person name="Kyrpides N."/>
            <person name="Mavromatis K."/>
            <person name="Ivanova N."/>
            <person name="Mikhailova N."/>
            <person name="LaButti K.M."/>
            <person name="Clum A."/>
            <person name="Sun H.I."/>
            <person name="Brettin T."/>
            <person name="Detter J.C."/>
            <person name="Han C."/>
            <person name="Larimer F."/>
            <person name="Land M."/>
            <person name="Hauser L."/>
            <person name="Markowitz V."/>
            <person name="Cheng J.F."/>
            <person name="Hugenholtz P."/>
            <person name="Woyke T."/>
            <person name="Wu D."/>
            <person name="Steenblock K."/>
            <person name="Schneider S."/>
            <person name="Pukall R."/>
            <person name="Goeker M."/>
            <person name="Klenk H.P."/>
            <person name="Eisen J.A."/>
        </authorList>
    </citation>
    <scope>NUCLEOTIDE SEQUENCE [LARGE SCALE GENOMIC DNA]</scope>
    <source>
        <strain evidence="7">ATCC 49802 / DSM 20745 / S 6022</strain>
    </source>
</reference>
<dbReference type="InParanoid" id="D1C4V1"/>
<dbReference type="InterPro" id="IPR034214">
    <property type="entry name" value="Ba3_CcO_II_C"/>
</dbReference>
<dbReference type="STRING" id="479434.Sthe_1835"/>
<dbReference type="PANTHER" id="PTHR42838:SF2">
    <property type="entry name" value="NITROUS-OXIDE REDUCTASE"/>
    <property type="match status" value="1"/>
</dbReference>
<feature type="domain" description="Cytochrome oxidase subunit II copper A binding" evidence="5">
    <location>
        <begin position="65"/>
        <end position="160"/>
    </location>
</feature>
<evidence type="ECO:0000256" key="2">
    <source>
        <dbReference type="ARBA" id="ARBA00022723"/>
    </source>
</evidence>
<dbReference type="eggNOG" id="COG1622">
    <property type="taxonomic scope" value="Bacteria"/>
</dbReference>
<dbReference type="GO" id="GO:0030313">
    <property type="term" value="C:cell envelope"/>
    <property type="evidence" value="ECO:0007669"/>
    <property type="project" value="UniProtKB-SubCell"/>
</dbReference>
<organism evidence="6 7">
    <name type="scientific">Sphaerobacter thermophilus (strain ATCC 49802 / DSM 20745 / KCCM 41009 / NCIMB 13125 / S 6022)</name>
    <dbReference type="NCBI Taxonomy" id="479434"/>
    <lineage>
        <taxon>Bacteria</taxon>
        <taxon>Pseudomonadati</taxon>
        <taxon>Thermomicrobiota</taxon>
        <taxon>Thermomicrobia</taxon>
        <taxon>Sphaerobacterales</taxon>
        <taxon>Sphaerobacterineae</taxon>
        <taxon>Sphaerobacteraceae</taxon>
        <taxon>Sphaerobacter</taxon>
    </lineage>
</organism>
<accession>D1C4V1</accession>
<dbReference type="KEGG" id="sti:Sthe_1835"/>
<dbReference type="CDD" id="cd13913">
    <property type="entry name" value="ba3_CcO_II_C"/>
    <property type="match status" value="1"/>
</dbReference>
<keyword evidence="4" id="KW-0812">Transmembrane</keyword>
<evidence type="ECO:0000313" key="6">
    <source>
        <dbReference type="EMBL" id="ACZ39268.1"/>
    </source>
</evidence>
<keyword evidence="7" id="KW-1185">Reference proteome</keyword>
<reference evidence="6 7" key="2">
    <citation type="journal article" date="2010" name="Stand. Genomic Sci.">
        <title>Complete genome sequence of Desulfohalobium retbaense type strain (HR(100)).</title>
        <authorList>
            <person name="Spring S."/>
            <person name="Nolan M."/>
            <person name="Lapidus A."/>
            <person name="Glavina Del Rio T."/>
            <person name="Copeland A."/>
            <person name="Tice H."/>
            <person name="Cheng J.F."/>
            <person name="Lucas S."/>
            <person name="Land M."/>
            <person name="Chen F."/>
            <person name="Bruce D."/>
            <person name="Goodwin L."/>
            <person name="Pitluck S."/>
            <person name="Ivanova N."/>
            <person name="Mavromatis K."/>
            <person name="Mikhailova N."/>
            <person name="Pati A."/>
            <person name="Chen A."/>
            <person name="Palaniappan K."/>
            <person name="Hauser L."/>
            <person name="Chang Y.J."/>
            <person name="Jeffries C.D."/>
            <person name="Munk C."/>
            <person name="Kiss H."/>
            <person name="Chain P."/>
            <person name="Han C."/>
            <person name="Brettin T."/>
            <person name="Detter J.C."/>
            <person name="Schuler E."/>
            <person name="Goker M."/>
            <person name="Rohde M."/>
            <person name="Bristow J."/>
            <person name="Eisen J.A."/>
            <person name="Markowitz V."/>
            <person name="Hugenholtz P."/>
            <person name="Kyrpides N.C."/>
            <person name="Klenk H.P."/>
        </authorList>
    </citation>
    <scope>NUCLEOTIDE SEQUENCE [LARGE SCALE GENOMIC DNA]</scope>
    <source>
        <strain evidence="7">ATCC 49802 / DSM 20745 / S 6022</strain>
    </source>
</reference>
<dbReference type="EMBL" id="CP001823">
    <property type="protein sequence ID" value="ACZ39268.1"/>
    <property type="molecule type" value="Genomic_DNA"/>
</dbReference>
<dbReference type="RefSeq" id="WP_012872314.1">
    <property type="nucleotide sequence ID" value="NC_013523.1"/>
</dbReference>
<dbReference type="InterPro" id="IPR002429">
    <property type="entry name" value="CcO_II-like_C"/>
</dbReference>
<dbReference type="GO" id="GO:0016020">
    <property type="term" value="C:membrane"/>
    <property type="evidence" value="ECO:0007669"/>
    <property type="project" value="InterPro"/>
</dbReference>
<dbReference type="SUPFAM" id="SSF49503">
    <property type="entry name" value="Cupredoxins"/>
    <property type="match status" value="1"/>
</dbReference>
<gene>
    <name evidence="6" type="ordered locus">Sthe_1835</name>
</gene>
<dbReference type="PROSITE" id="PS50857">
    <property type="entry name" value="COX2_CUA"/>
    <property type="match status" value="1"/>
</dbReference>
<dbReference type="GO" id="GO:0005507">
    <property type="term" value="F:copper ion binding"/>
    <property type="evidence" value="ECO:0007669"/>
    <property type="project" value="InterPro"/>
</dbReference>
<dbReference type="AlphaFoldDB" id="D1C4V1"/>
<sequence length="160" mass="17643">MINRKTLLELGWILPSIAIPVGMLVAVIVSAFGMMIHVPADAGTIQPAAIDSTPPFDQPGELRQVGPNEYEIALVAQIWVFNPREIRVPANSRVTFIATSRDVIHGLHIEGTNVNVMLIPGRITRQTAVFREPGEYRFVCHEYCGSGHHLMFGSVIVEET</sequence>
<keyword evidence="4" id="KW-0472">Membrane</keyword>
<feature type="transmembrane region" description="Helical" evidence="4">
    <location>
        <begin position="12"/>
        <end position="36"/>
    </location>
</feature>
<keyword evidence="3" id="KW-0186">Copper</keyword>
<dbReference type="InterPro" id="IPR008972">
    <property type="entry name" value="Cupredoxin"/>
</dbReference>
<dbReference type="InterPro" id="IPR001505">
    <property type="entry name" value="Copper_CuA"/>
</dbReference>
<dbReference type="Gene3D" id="2.60.40.420">
    <property type="entry name" value="Cupredoxins - blue copper proteins"/>
    <property type="match status" value="1"/>
</dbReference>
<dbReference type="PANTHER" id="PTHR42838">
    <property type="entry name" value="CYTOCHROME C OXIDASE SUBUNIT II"/>
    <property type="match status" value="1"/>
</dbReference>
<dbReference type="InterPro" id="IPR051403">
    <property type="entry name" value="NosZ/Cyto_c_oxidase_sub2"/>
</dbReference>
<dbReference type="GO" id="GO:0004129">
    <property type="term" value="F:cytochrome-c oxidase activity"/>
    <property type="evidence" value="ECO:0007669"/>
    <property type="project" value="InterPro"/>
</dbReference>
<evidence type="ECO:0000259" key="5">
    <source>
        <dbReference type="PROSITE" id="PS50857"/>
    </source>
</evidence>
<evidence type="ECO:0000256" key="3">
    <source>
        <dbReference type="ARBA" id="ARBA00023008"/>
    </source>
</evidence>
<dbReference type="OrthoDB" id="9773456at2"/>
<dbReference type="PROSITE" id="PS00078">
    <property type="entry name" value="COX2"/>
    <property type="match status" value="1"/>
</dbReference>
<keyword evidence="2" id="KW-0479">Metal-binding</keyword>